<name>A0A645D2J5_9ZZZZ</name>
<comment type="caution">
    <text evidence="1">The sequence shown here is derived from an EMBL/GenBank/DDBJ whole genome shotgun (WGS) entry which is preliminary data.</text>
</comment>
<gene>
    <name evidence="1" type="ORF">SDC9_130759</name>
</gene>
<accession>A0A645D2J5</accession>
<dbReference type="EMBL" id="VSSQ01032432">
    <property type="protein sequence ID" value="MPM83690.1"/>
    <property type="molecule type" value="Genomic_DNA"/>
</dbReference>
<protein>
    <submittedName>
        <fullName evidence="1">Uncharacterized protein</fullName>
    </submittedName>
</protein>
<proteinExistence type="predicted"/>
<evidence type="ECO:0000313" key="1">
    <source>
        <dbReference type="EMBL" id="MPM83690.1"/>
    </source>
</evidence>
<dbReference type="AlphaFoldDB" id="A0A645D2J5"/>
<organism evidence="1">
    <name type="scientific">bioreactor metagenome</name>
    <dbReference type="NCBI Taxonomy" id="1076179"/>
    <lineage>
        <taxon>unclassified sequences</taxon>
        <taxon>metagenomes</taxon>
        <taxon>ecological metagenomes</taxon>
    </lineage>
</organism>
<reference evidence="1" key="1">
    <citation type="submission" date="2019-08" db="EMBL/GenBank/DDBJ databases">
        <authorList>
            <person name="Kucharzyk K."/>
            <person name="Murdoch R.W."/>
            <person name="Higgins S."/>
            <person name="Loffler F."/>
        </authorList>
    </citation>
    <scope>NUCLEOTIDE SEQUENCE</scope>
</reference>
<sequence>MAPDRRRVFSVAGDGEFVMPVSVGGRDRNLDVVILPDVDAFAGNAVVGIPHIRFKEQGFPVAADTEFGGKVIRAAPDRSVRVEHQFPNPGGAVQRDPSGNLVADRQRDAAGGQDRSIEQRFALQGAE</sequence>